<dbReference type="Gene3D" id="1.10.10.60">
    <property type="entry name" value="Homeodomain-like"/>
    <property type="match status" value="2"/>
</dbReference>
<sequence>MARPRAFEEKVVLDRAADVFGRHGYDGTTMVELTSAMGLNSPSIYAAFGSKRGLFDAVLKRCSAREDEHWAWALAAPTAEDVVKRLLTTSPEQTASRILVHAALAMSSENTDIPQALLHRRQAAELRLRDRFEEAKTANDLPADADTSRLASYVTSVLGGLAMKAAGAAPHGELRQAAEQALAAWRAFSDAANAAVTATRGSPPAPERGRDSRRFNADAALDAAMKVFWTKGFGGASLNDLTEAMGITRPSLYAAFGNKEALFFRALDLYQSLRKDYMSEALQAETARGVFEALLRGALCDQLDEKQPRGCLMVLNAIQGGDEAEPIRHEVRRRQAIGREVLAARFERAKKEGDLSPNVNVEGLVRFVQSLMHGILTQGGAGASPSELEALVESSIAMWTASVNLSTGKDRT</sequence>
<evidence type="ECO:0000256" key="4">
    <source>
        <dbReference type="PROSITE-ProRule" id="PRU00335"/>
    </source>
</evidence>
<keyword evidence="1" id="KW-0805">Transcription regulation</keyword>
<dbReference type="InterPro" id="IPR023772">
    <property type="entry name" value="DNA-bd_HTH_TetR-type_CS"/>
</dbReference>
<evidence type="ECO:0000256" key="1">
    <source>
        <dbReference type="ARBA" id="ARBA00023015"/>
    </source>
</evidence>
<dbReference type="InterPro" id="IPR011075">
    <property type="entry name" value="TetR_C"/>
</dbReference>
<dbReference type="Gene3D" id="1.10.357.10">
    <property type="entry name" value="Tetracycline Repressor, domain 2"/>
    <property type="match status" value="2"/>
</dbReference>
<dbReference type="InterPro" id="IPR036271">
    <property type="entry name" value="Tet_transcr_reg_TetR-rel_C_sf"/>
</dbReference>
<organism evidence="6 7">
    <name type="scientific">Rhizobium ruizarguesonis</name>
    <dbReference type="NCBI Taxonomy" id="2081791"/>
    <lineage>
        <taxon>Bacteria</taxon>
        <taxon>Pseudomonadati</taxon>
        <taxon>Pseudomonadota</taxon>
        <taxon>Alphaproteobacteria</taxon>
        <taxon>Hyphomicrobiales</taxon>
        <taxon>Rhizobiaceae</taxon>
        <taxon>Rhizobium/Agrobacterium group</taxon>
        <taxon>Rhizobium</taxon>
    </lineage>
</organism>
<dbReference type="InterPro" id="IPR001647">
    <property type="entry name" value="HTH_TetR"/>
</dbReference>
<keyword evidence="7" id="KW-1185">Reference proteome</keyword>
<keyword evidence="3" id="KW-0804">Transcription</keyword>
<feature type="DNA-binding region" description="H-T-H motif" evidence="4">
    <location>
        <begin position="237"/>
        <end position="256"/>
    </location>
</feature>
<protein>
    <submittedName>
        <fullName evidence="6">TetR/AcrR family transcriptional regulator</fullName>
    </submittedName>
</protein>
<dbReference type="Pfam" id="PF16925">
    <property type="entry name" value="TetR_C_13"/>
    <property type="match status" value="1"/>
</dbReference>
<name>A0ABY1X5H6_9HYPH</name>
<feature type="domain" description="HTH tetR-type" evidence="5">
    <location>
        <begin position="6"/>
        <end position="66"/>
    </location>
</feature>
<evidence type="ECO:0000256" key="3">
    <source>
        <dbReference type="ARBA" id="ARBA00023163"/>
    </source>
</evidence>
<dbReference type="SUPFAM" id="SSF48498">
    <property type="entry name" value="Tetracyclin repressor-like, C-terminal domain"/>
    <property type="match status" value="2"/>
</dbReference>
<evidence type="ECO:0000259" key="5">
    <source>
        <dbReference type="PROSITE" id="PS50977"/>
    </source>
</evidence>
<proteinExistence type="predicted"/>
<evidence type="ECO:0000256" key="2">
    <source>
        <dbReference type="ARBA" id="ARBA00023125"/>
    </source>
</evidence>
<accession>A0ABY1X5H6</accession>
<dbReference type="SUPFAM" id="SSF46689">
    <property type="entry name" value="Homeodomain-like"/>
    <property type="match status" value="2"/>
</dbReference>
<dbReference type="PROSITE" id="PS50977">
    <property type="entry name" value="HTH_TETR_2"/>
    <property type="match status" value="2"/>
</dbReference>
<dbReference type="PANTHER" id="PTHR47506">
    <property type="entry name" value="TRANSCRIPTIONAL REGULATORY PROTEIN"/>
    <property type="match status" value="1"/>
</dbReference>
<feature type="domain" description="HTH tetR-type" evidence="5">
    <location>
        <begin position="214"/>
        <end position="274"/>
    </location>
</feature>
<dbReference type="PRINTS" id="PR00455">
    <property type="entry name" value="HTHTETR"/>
</dbReference>
<dbReference type="EMBL" id="SIOX01000001">
    <property type="protein sequence ID" value="TAX80446.1"/>
    <property type="molecule type" value="Genomic_DNA"/>
</dbReference>
<dbReference type="Pfam" id="PF00440">
    <property type="entry name" value="TetR_N"/>
    <property type="match status" value="2"/>
</dbReference>
<dbReference type="InterPro" id="IPR009057">
    <property type="entry name" value="Homeodomain-like_sf"/>
</dbReference>
<evidence type="ECO:0000313" key="7">
    <source>
        <dbReference type="Proteomes" id="UP000291659"/>
    </source>
</evidence>
<dbReference type="PANTHER" id="PTHR47506:SF1">
    <property type="entry name" value="HTH-TYPE TRANSCRIPTIONAL REGULATOR YJDC"/>
    <property type="match status" value="1"/>
</dbReference>
<comment type="caution">
    <text evidence="6">The sequence shown here is derived from an EMBL/GenBank/DDBJ whole genome shotgun (WGS) entry which is preliminary data.</text>
</comment>
<gene>
    <name evidence="6" type="ORF">ELH98_04910</name>
</gene>
<keyword evidence="2 4" id="KW-0238">DNA-binding</keyword>
<dbReference type="Proteomes" id="UP000291659">
    <property type="component" value="Unassembled WGS sequence"/>
</dbReference>
<evidence type="ECO:0000313" key="6">
    <source>
        <dbReference type="EMBL" id="TAX80446.1"/>
    </source>
</evidence>
<dbReference type="RefSeq" id="WP_130657887.1">
    <property type="nucleotide sequence ID" value="NZ_SINW01000008.1"/>
</dbReference>
<reference evidence="6 7" key="1">
    <citation type="submission" date="2019-02" db="EMBL/GenBank/DDBJ databases">
        <title>The genomic architecture of introgression among sibling species of bacteria.</title>
        <authorList>
            <person name="Cavassim M.I.A."/>
            <person name="Moeskjaer S."/>
            <person name="Moslemi C."/>
            <person name="Fields B."/>
            <person name="Bachmann A."/>
            <person name="Vilhjalmsson B."/>
            <person name="Schierup M.H."/>
            <person name="Young J.P.W."/>
            <person name="Andersen S.U."/>
        </authorList>
    </citation>
    <scope>NUCLEOTIDE SEQUENCE [LARGE SCALE GENOMIC DNA]</scope>
    <source>
        <strain evidence="6 7">SM141A</strain>
    </source>
</reference>
<feature type="DNA-binding region" description="H-T-H motif" evidence="4">
    <location>
        <begin position="29"/>
        <end position="48"/>
    </location>
</feature>
<dbReference type="PROSITE" id="PS01081">
    <property type="entry name" value="HTH_TETR_1"/>
    <property type="match status" value="2"/>
</dbReference>